<evidence type="ECO:0000313" key="2">
    <source>
        <dbReference type="Proteomes" id="UP001318860"/>
    </source>
</evidence>
<accession>A0ABR0XGJ2</accession>
<dbReference type="PANTHER" id="PTHR34380">
    <property type="entry name" value="BNAA03G12380D PROTEIN"/>
    <property type="match status" value="1"/>
</dbReference>
<keyword evidence="2" id="KW-1185">Reference proteome</keyword>
<dbReference type="EMBL" id="JABTTQ020000004">
    <property type="protein sequence ID" value="KAK6158325.1"/>
    <property type="molecule type" value="Genomic_DNA"/>
</dbReference>
<evidence type="ECO:0000313" key="1">
    <source>
        <dbReference type="EMBL" id="KAK6158325.1"/>
    </source>
</evidence>
<reference evidence="1 2" key="1">
    <citation type="journal article" date="2021" name="Comput. Struct. Biotechnol. J.">
        <title>De novo genome assembly of the potent medicinal plant Rehmannia glutinosa using nanopore technology.</title>
        <authorList>
            <person name="Ma L."/>
            <person name="Dong C."/>
            <person name="Song C."/>
            <person name="Wang X."/>
            <person name="Zheng X."/>
            <person name="Niu Y."/>
            <person name="Chen S."/>
            <person name="Feng W."/>
        </authorList>
    </citation>
    <scope>NUCLEOTIDE SEQUENCE [LARGE SCALE GENOMIC DNA]</scope>
    <source>
        <strain evidence="1">DH-2019</strain>
    </source>
</reference>
<protein>
    <submittedName>
        <fullName evidence="1">Uncharacterized protein</fullName>
    </submittedName>
</protein>
<dbReference type="Proteomes" id="UP001318860">
    <property type="component" value="Unassembled WGS sequence"/>
</dbReference>
<organism evidence="1 2">
    <name type="scientific">Rehmannia glutinosa</name>
    <name type="common">Chinese foxglove</name>
    <dbReference type="NCBI Taxonomy" id="99300"/>
    <lineage>
        <taxon>Eukaryota</taxon>
        <taxon>Viridiplantae</taxon>
        <taxon>Streptophyta</taxon>
        <taxon>Embryophyta</taxon>
        <taxon>Tracheophyta</taxon>
        <taxon>Spermatophyta</taxon>
        <taxon>Magnoliopsida</taxon>
        <taxon>eudicotyledons</taxon>
        <taxon>Gunneridae</taxon>
        <taxon>Pentapetalae</taxon>
        <taxon>asterids</taxon>
        <taxon>lamiids</taxon>
        <taxon>Lamiales</taxon>
        <taxon>Orobanchaceae</taxon>
        <taxon>Rehmannieae</taxon>
        <taxon>Rehmannia</taxon>
    </lineage>
</organism>
<comment type="caution">
    <text evidence="1">The sequence shown here is derived from an EMBL/GenBank/DDBJ whole genome shotgun (WGS) entry which is preliminary data.</text>
</comment>
<proteinExistence type="predicted"/>
<dbReference type="PANTHER" id="PTHR34380:SF1">
    <property type="entry name" value="OS01G0221300 PROTEIN"/>
    <property type="match status" value="1"/>
</dbReference>
<gene>
    <name evidence="1" type="ORF">DH2020_005639</name>
</gene>
<name>A0ABR0XGJ2_REHGL</name>
<sequence length="239" mass="27288">MNEQNSGPHTQFKISASEHSQNETWCSVETTPSSAAAKDVIEIIDCDDETNPDENSDAYVSDLCTNLGETEIICEKFVSSPSSNQTKKRNRIDCWEFPHIIQEMKRSKLGVEANNNSPIRKWMFGANMLKAFKRTMNFACMPYALYRQKVSASKSTEGLNRVFYHFETLRYSNDAIPSRCDLAEYLIDGDPELRLTKSVAKVKQQCPKVINQCRRLATDHYESLFMLYCNGDDPFFGSK</sequence>